<gene>
    <name evidence="1" type="ORF">R5A26_13630</name>
</gene>
<dbReference type="RefSeq" id="WP_317771428.1">
    <property type="nucleotide sequence ID" value="NZ_JAWMAJ010000036.1"/>
</dbReference>
<organism evidence="1 2">
    <name type="scientific">Streptomyces prunicolor</name>
    <dbReference type="NCBI Taxonomy" id="67348"/>
    <lineage>
        <taxon>Bacteria</taxon>
        <taxon>Bacillati</taxon>
        <taxon>Actinomycetota</taxon>
        <taxon>Actinomycetes</taxon>
        <taxon>Kitasatosporales</taxon>
        <taxon>Streptomycetaceae</taxon>
        <taxon>Streptomyces</taxon>
    </lineage>
</organism>
<protein>
    <submittedName>
        <fullName evidence="1">2-amino-3,7-dideoxy-D-threo-hept-6-ulosonate synthase</fullName>
    </submittedName>
</protein>
<dbReference type="InterPro" id="IPR041720">
    <property type="entry name" value="FbaB-like"/>
</dbReference>
<evidence type="ECO:0000313" key="2">
    <source>
        <dbReference type="Proteomes" id="UP001187346"/>
    </source>
</evidence>
<dbReference type="CDD" id="cd00958">
    <property type="entry name" value="DhnA"/>
    <property type="match status" value="1"/>
</dbReference>
<comment type="caution">
    <text evidence="1">The sequence shown here is derived from an EMBL/GenBank/DDBJ whole genome shotgun (WGS) entry which is preliminary data.</text>
</comment>
<dbReference type="PANTHER" id="PTHR47916:SF1">
    <property type="entry name" value="3-HYDROXY-5-PHOSPHONOOXYPENTANE-2,4-DIONE THIOLASE"/>
    <property type="match status" value="1"/>
</dbReference>
<keyword evidence="2" id="KW-1185">Reference proteome</keyword>
<dbReference type="EMBL" id="JAWMAJ010000036">
    <property type="protein sequence ID" value="MDV7216986.1"/>
    <property type="molecule type" value="Genomic_DNA"/>
</dbReference>
<dbReference type="NCBIfam" id="NF005556">
    <property type="entry name" value="PRK07226.1"/>
    <property type="match status" value="1"/>
</dbReference>
<name>A0ABU4F8R5_9ACTN</name>
<evidence type="ECO:0000313" key="1">
    <source>
        <dbReference type="EMBL" id="MDV7216986.1"/>
    </source>
</evidence>
<dbReference type="SUPFAM" id="SSF51569">
    <property type="entry name" value="Aldolase"/>
    <property type="match status" value="1"/>
</dbReference>
<dbReference type="InterPro" id="IPR050456">
    <property type="entry name" value="DeoC/FbaB_aldolase"/>
</dbReference>
<reference evidence="1 2" key="1">
    <citation type="submission" date="2023-10" db="EMBL/GenBank/DDBJ databases">
        <title>Characterization of rhizosphere-enriched actinobacteria from wheat plants lab-grown on chernevaya soil.</title>
        <authorList>
            <person name="Tikhonova E.N."/>
            <person name="Konopkin A."/>
            <person name="Kravchenko I.K."/>
        </authorList>
    </citation>
    <scope>NUCLEOTIDE SEQUENCE [LARGE SCALE GENOMIC DNA]</scope>
    <source>
        <strain evidence="1 2">RR29</strain>
    </source>
</reference>
<dbReference type="InterPro" id="IPR013785">
    <property type="entry name" value="Aldolase_TIM"/>
</dbReference>
<sequence length="291" mass="31090">MQIFDGASSARKLRLLRLYRRNPRRMLVVPLDHPLTDGPIAGGGFGLNRLVGQLATNGADAVVLHKGSVRRVDPAWFTQMSLVVHLSASTAHAPDPDAKCLVATVEEALRLGADAVSVHVNVGSRQEARQIADMAVVAEACDRWNIPLMAMMYPRGPRVTDPRDPELVAAAVTVAAELGADLIKTYALESDVDMLRLTASCPVPILVAGGPRVGDEKALLEFVDSALRCGAAGIAMGRNIFESDNPAATTRELARLVHGDVPPPAPVEFGVKNLNDMNSMKEMGNREAHVA</sequence>
<dbReference type="Pfam" id="PF01791">
    <property type="entry name" value="DeoC"/>
    <property type="match status" value="1"/>
</dbReference>
<proteinExistence type="predicted"/>
<dbReference type="InterPro" id="IPR002915">
    <property type="entry name" value="DeoC/FbaB/LacD_aldolase"/>
</dbReference>
<dbReference type="SMART" id="SM01133">
    <property type="entry name" value="DeoC"/>
    <property type="match status" value="1"/>
</dbReference>
<dbReference type="PANTHER" id="PTHR47916">
    <property type="entry name" value="FRUCTOSE-BISPHOSPHATE ALDOLASE CLASS 1"/>
    <property type="match status" value="1"/>
</dbReference>
<dbReference type="Gene3D" id="3.20.20.70">
    <property type="entry name" value="Aldolase class I"/>
    <property type="match status" value="1"/>
</dbReference>
<accession>A0ABU4F8R5</accession>
<dbReference type="Proteomes" id="UP001187346">
    <property type="component" value="Unassembled WGS sequence"/>
</dbReference>
<dbReference type="PIRSF" id="PIRSF038992">
    <property type="entry name" value="Aldolase_Ia"/>
    <property type="match status" value="1"/>
</dbReference>